<dbReference type="InterPro" id="IPR036388">
    <property type="entry name" value="WH-like_DNA-bd_sf"/>
</dbReference>
<evidence type="ECO:0000256" key="2">
    <source>
        <dbReference type="ARBA" id="ARBA00023125"/>
    </source>
</evidence>
<dbReference type="GO" id="GO:0003700">
    <property type="term" value="F:DNA-binding transcription factor activity"/>
    <property type="evidence" value="ECO:0007669"/>
    <property type="project" value="TreeGrafter"/>
</dbReference>
<keyword evidence="1" id="KW-0805">Transcription regulation</keyword>
<dbReference type="PANTHER" id="PTHR30136">
    <property type="entry name" value="HELIX-TURN-HELIX TRANSCRIPTIONAL REGULATOR, ICLR FAMILY"/>
    <property type="match status" value="1"/>
</dbReference>
<dbReference type="InterPro" id="IPR014757">
    <property type="entry name" value="Tscrpt_reg_IclR_C"/>
</dbReference>
<dbReference type="RefSeq" id="WP_167990179.1">
    <property type="nucleotide sequence ID" value="NZ_JAATJL010000001.1"/>
</dbReference>
<dbReference type="SUPFAM" id="SSF46785">
    <property type="entry name" value="Winged helix' DNA-binding domain"/>
    <property type="match status" value="1"/>
</dbReference>
<dbReference type="SUPFAM" id="SSF55781">
    <property type="entry name" value="GAF domain-like"/>
    <property type="match status" value="1"/>
</dbReference>
<keyword evidence="7" id="KW-1185">Reference proteome</keyword>
<accession>A0A846RRN3</accession>
<dbReference type="SMART" id="SM00346">
    <property type="entry name" value="HTH_ICLR"/>
    <property type="match status" value="1"/>
</dbReference>
<name>A0A846RRN3_9MICC</name>
<evidence type="ECO:0000256" key="1">
    <source>
        <dbReference type="ARBA" id="ARBA00023015"/>
    </source>
</evidence>
<evidence type="ECO:0000259" key="5">
    <source>
        <dbReference type="PROSITE" id="PS51078"/>
    </source>
</evidence>
<dbReference type="Gene3D" id="3.30.450.40">
    <property type="match status" value="1"/>
</dbReference>
<dbReference type="Proteomes" id="UP000547458">
    <property type="component" value="Unassembled WGS sequence"/>
</dbReference>
<dbReference type="InterPro" id="IPR050707">
    <property type="entry name" value="HTH_MetabolicPath_Reg"/>
</dbReference>
<evidence type="ECO:0000313" key="6">
    <source>
        <dbReference type="EMBL" id="NJC20971.1"/>
    </source>
</evidence>
<dbReference type="Gene3D" id="1.10.10.10">
    <property type="entry name" value="Winged helix-like DNA-binding domain superfamily/Winged helix DNA-binding domain"/>
    <property type="match status" value="1"/>
</dbReference>
<dbReference type="AlphaFoldDB" id="A0A846RRN3"/>
<dbReference type="PROSITE" id="PS51078">
    <property type="entry name" value="ICLR_ED"/>
    <property type="match status" value="1"/>
</dbReference>
<protein>
    <submittedName>
        <fullName evidence="6">DNA-binding IclR family transcriptional regulator</fullName>
    </submittedName>
</protein>
<comment type="caution">
    <text evidence="6">The sequence shown here is derived from an EMBL/GenBank/DDBJ whole genome shotgun (WGS) entry which is preliminary data.</text>
</comment>
<keyword evidence="3" id="KW-0804">Transcription</keyword>
<dbReference type="Pfam" id="PF09339">
    <property type="entry name" value="HTH_IclR"/>
    <property type="match status" value="1"/>
</dbReference>
<dbReference type="InterPro" id="IPR036390">
    <property type="entry name" value="WH_DNA-bd_sf"/>
</dbReference>
<feature type="domain" description="IclR-ED" evidence="5">
    <location>
        <begin position="73"/>
        <end position="254"/>
    </location>
</feature>
<dbReference type="PROSITE" id="PS51077">
    <property type="entry name" value="HTH_ICLR"/>
    <property type="match status" value="1"/>
</dbReference>
<evidence type="ECO:0000256" key="3">
    <source>
        <dbReference type="ARBA" id="ARBA00023163"/>
    </source>
</evidence>
<organism evidence="6 7">
    <name type="scientific">Arthrobacter pigmenti</name>
    <dbReference type="NCBI Taxonomy" id="271432"/>
    <lineage>
        <taxon>Bacteria</taxon>
        <taxon>Bacillati</taxon>
        <taxon>Actinomycetota</taxon>
        <taxon>Actinomycetes</taxon>
        <taxon>Micrococcales</taxon>
        <taxon>Micrococcaceae</taxon>
        <taxon>Arthrobacter</taxon>
    </lineage>
</organism>
<proteinExistence type="predicted"/>
<reference evidence="6 7" key="1">
    <citation type="submission" date="2020-03" db="EMBL/GenBank/DDBJ databases">
        <title>Sequencing the genomes of 1000 actinobacteria strains.</title>
        <authorList>
            <person name="Klenk H.-P."/>
        </authorList>
    </citation>
    <scope>NUCLEOTIDE SEQUENCE [LARGE SCALE GENOMIC DNA]</scope>
    <source>
        <strain evidence="6 7">DSM 16403</strain>
    </source>
</reference>
<dbReference type="GO" id="GO:0003677">
    <property type="term" value="F:DNA binding"/>
    <property type="evidence" value="ECO:0007669"/>
    <property type="project" value="UniProtKB-KW"/>
</dbReference>
<dbReference type="InterPro" id="IPR005471">
    <property type="entry name" value="Tscrpt_reg_IclR_N"/>
</dbReference>
<dbReference type="PANTHER" id="PTHR30136:SF35">
    <property type="entry name" value="HTH-TYPE TRANSCRIPTIONAL REGULATOR RV1719"/>
    <property type="match status" value="1"/>
</dbReference>
<gene>
    <name evidence="6" type="ORF">BJ994_000047</name>
</gene>
<feature type="domain" description="HTH iclR-type" evidence="4">
    <location>
        <begin position="12"/>
        <end position="72"/>
    </location>
</feature>
<evidence type="ECO:0000313" key="7">
    <source>
        <dbReference type="Proteomes" id="UP000547458"/>
    </source>
</evidence>
<dbReference type="GO" id="GO:0045892">
    <property type="term" value="P:negative regulation of DNA-templated transcription"/>
    <property type="evidence" value="ECO:0007669"/>
    <property type="project" value="TreeGrafter"/>
</dbReference>
<dbReference type="Pfam" id="PF01614">
    <property type="entry name" value="IclR_C"/>
    <property type="match status" value="1"/>
</dbReference>
<keyword evidence="2 6" id="KW-0238">DNA-binding</keyword>
<evidence type="ECO:0000259" key="4">
    <source>
        <dbReference type="PROSITE" id="PS51077"/>
    </source>
</evidence>
<dbReference type="EMBL" id="JAATJL010000001">
    <property type="protein sequence ID" value="NJC20971.1"/>
    <property type="molecule type" value="Genomic_DNA"/>
</dbReference>
<dbReference type="InterPro" id="IPR029016">
    <property type="entry name" value="GAF-like_dom_sf"/>
</dbReference>
<sequence length="263" mass="28599">MPATADTGPAPLLVLNKITSILDAFSLSRPELTLADIRKATGLPTSTVQRLVGNLVANGFLDRTQDGYRVGVKMAYWAAPAAHGVEILETLKPVMKELRDSLGETVCFYQSSLEYRVCVAMAETHHMLRRAMHVGDILPLHAGSAGRVLLAYDRPLADRILAMDLDPLTAGTITDREILRDAIEKTRVDGYAITIGERESGSSGLSAPVFNAQADIMGALTIMGPSLRMTPELCESWVENLLEATERITRMIGGRLPGEKTLR</sequence>